<proteinExistence type="predicted"/>
<organism evidence="2 3">
    <name type="scientific">Sporocytophaga myxococcoides</name>
    <dbReference type="NCBI Taxonomy" id="153721"/>
    <lineage>
        <taxon>Bacteria</taxon>
        <taxon>Pseudomonadati</taxon>
        <taxon>Bacteroidota</taxon>
        <taxon>Cytophagia</taxon>
        <taxon>Cytophagales</taxon>
        <taxon>Cytophagaceae</taxon>
        <taxon>Sporocytophaga</taxon>
    </lineage>
</organism>
<protein>
    <submittedName>
        <fullName evidence="2">Uncharacterized protein</fullName>
    </submittedName>
</protein>
<evidence type="ECO:0000256" key="1">
    <source>
        <dbReference type="SAM" id="MobiDB-lite"/>
    </source>
</evidence>
<dbReference type="EMBL" id="BBLT01000014">
    <property type="protein sequence ID" value="GAL87550.1"/>
    <property type="molecule type" value="Genomic_DNA"/>
</dbReference>
<feature type="compositionally biased region" description="Low complexity" evidence="1">
    <location>
        <begin position="24"/>
        <end position="47"/>
    </location>
</feature>
<dbReference type="RefSeq" id="WP_045469216.1">
    <property type="nucleotide sequence ID" value="NZ_BBLT01000014.1"/>
</dbReference>
<evidence type="ECO:0000313" key="2">
    <source>
        <dbReference type="EMBL" id="GAL87550.1"/>
    </source>
</evidence>
<gene>
    <name evidence="2" type="ORF">MYP_4780</name>
</gene>
<feature type="region of interest" description="Disordered" evidence="1">
    <location>
        <begin position="22"/>
        <end position="59"/>
    </location>
</feature>
<reference evidence="2 3" key="1">
    <citation type="submission" date="2014-09" db="EMBL/GenBank/DDBJ databases">
        <title>Sporocytophaga myxococcoides PG-01 genome sequencing.</title>
        <authorList>
            <person name="Liu L."/>
            <person name="Gao P.J."/>
            <person name="Chen G.J."/>
            <person name="Wang L.S."/>
        </authorList>
    </citation>
    <scope>NUCLEOTIDE SEQUENCE [LARGE SCALE GENOMIC DNA]</scope>
    <source>
        <strain evidence="2 3">PG-01</strain>
    </source>
</reference>
<dbReference type="Proteomes" id="UP000030185">
    <property type="component" value="Unassembled WGS sequence"/>
</dbReference>
<evidence type="ECO:0000313" key="3">
    <source>
        <dbReference type="Proteomes" id="UP000030185"/>
    </source>
</evidence>
<name>A0A098LKQ8_9BACT</name>
<accession>A0A098LKQ8</accession>
<keyword evidence="3" id="KW-1185">Reference proteome</keyword>
<sequence>MVTFLALSSYAKGLEIKAPNFLEPGFGSPGSTPGSFKSTSGTSGSKPDALRLKPGGLRL</sequence>
<comment type="caution">
    <text evidence="2">The sequence shown here is derived from an EMBL/GenBank/DDBJ whole genome shotgun (WGS) entry which is preliminary data.</text>
</comment>
<dbReference type="AlphaFoldDB" id="A0A098LKQ8"/>